<gene>
    <name evidence="2" type="ORF">IDM48_09970</name>
</gene>
<sequence>MGGSNHFLLAGKDERQEPATLEGAVLVDNGRFPYLLDSPEVLGTLDDVGAVRGALVHVDGTDWERVSAVLDELEGCSTEHPVDNRNLYNRLQREVTTASGKRELAWVYIPPVARQAELAELYPMIKSGDWMDRA</sequence>
<dbReference type="InterPro" id="IPR009288">
    <property type="entry name" value="AIG2-like_dom"/>
</dbReference>
<evidence type="ECO:0000313" key="2">
    <source>
        <dbReference type="EMBL" id="QNV39671.2"/>
    </source>
</evidence>
<dbReference type="GO" id="GO:0016740">
    <property type="term" value="F:transferase activity"/>
    <property type="evidence" value="ECO:0007669"/>
    <property type="project" value="UniProtKB-KW"/>
</dbReference>
<protein>
    <submittedName>
        <fullName evidence="2">Gamma-glutamylcyclotransferase</fullName>
    </submittedName>
</protein>
<evidence type="ECO:0000259" key="1">
    <source>
        <dbReference type="Pfam" id="PF06094"/>
    </source>
</evidence>
<dbReference type="KEGG" id="rama:IDM48_09970"/>
<name>A0A7H2BJ25_9MICC</name>
<dbReference type="InterPro" id="IPR013024">
    <property type="entry name" value="GGCT-like"/>
</dbReference>
<dbReference type="Pfam" id="PF06094">
    <property type="entry name" value="GGACT"/>
    <property type="match status" value="1"/>
</dbReference>
<dbReference type="InterPro" id="IPR036568">
    <property type="entry name" value="GGCT-like_sf"/>
</dbReference>
<dbReference type="EMBL" id="CP061538">
    <property type="protein sequence ID" value="QNV39671.2"/>
    <property type="molecule type" value="Genomic_DNA"/>
</dbReference>
<dbReference type="SUPFAM" id="SSF110857">
    <property type="entry name" value="Gamma-glutamyl cyclotransferase-like"/>
    <property type="match status" value="1"/>
</dbReference>
<dbReference type="Gene3D" id="3.10.490.10">
    <property type="entry name" value="Gamma-glutamyl cyclotransferase-like"/>
    <property type="match status" value="1"/>
</dbReference>
<feature type="domain" description="Gamma-glutamylcyclotransferase AIG2-like" evidence="1">
    <location>
        <begin position="2"/>
        <end position="131"/>
    </location>
</feature>
<evidence type="ECO:0000313" key="3">
    <source>
        <dbReference type="Proteomes" id="UP000516421"/>
    </source>
</evidence>
<keyword evidence="3" id="KW-1185">Reference proteome</keyword>
<dbReference type="AlphaFoldDB" id="A0A7H2BJ25"/>
<dbReference type="Proteomes" id="UP000516421">
    <property type="component" value="Chromosome"/>
</dbReference>
<reference evidence="2 3" key="1">
    <citation type="submission" date="2020-09" db="EMBL/GenBank/DDBJ databases">
        <title>Investigation of environmental microbe.</title>
        <authorList>
            <person name="Ou Y."/>
            <person name="Kang Q."/>
        </authorList>
    </citation>
    <scope>NUCLEOTIDE SEQUENCE [LARGE SCALE GENOMIC DNA]</scope>
    <source>
        <strain evidence="2 3">KJZ-9</strain>
    </source>
</reference>
<organism evidence="2 3">
    <name type="scientific">Rothia amarae</name>
    <dbReference type="NCBI Taxonomy" id="169480"/>
    <lineage>
        <taxon>Bacteria</taxon>
        <taxon>Bacillati</taxon>
        <taxon>Actinomycetota</taxon>
        <taxon>Actinomycetes</taxon>
        <taxon>Micrococcales</taxon>
        <taxon>Micrococcaceae</taxon>
        <taxon>Rothia</taxon>
    </lineage>
</organism>
<accession>A0A7H2BJ25</accession>
<dbReference type="CDD" id="cd06661">
    <property type="entry name" value="GGCT_like"/>
    <property type="match status" value="1"/>
</dbReference>
<keyword evidence="2" id="KW-0808">Transferase</keyword>
<proteinExistence type="predicted"/>
<dbReference type="RefSeq" id="WP_202939874.1">
    <property type="nucleotide sequence ID" value="NZ_CP061538.1"/>
</dbReference>